<dbReference type="AlphaFoldDB" id="A0A5C5XIJ1"/>
<evidence type="ECO:0000259" key="2">
    <source>
        <dbReference type="Pfam" id="PF13472"/>
    </source>
</evidence>
<protein>
    <recommendedName>
        <fullName evidence="2">SGNH hydrolase-type esterase domain-containing protein</fullName>
    </recommendedName>
</protein>
<sequence length="393" mass="44035">MLLVSYDRAANPSVYDEHFDEQILLDPELMKIVNASADYLSRRTSTSGILARSAASLVKGMATGSAVLADFPDVECEMVPLGRRLAPQELDDDPTSVFSDIPSNQTSEQSVNEESEVIPQQVEAKDVTPAPPKKLDVSPLPVGPRKSRRNINELLDSKPLGGTEGLNLIRSWLHEPQSRVWMFVGDETTAWLRYHGEPGYAEMFRHRIRWEIRRFPDLIVNAGVRNAGIDDLIKITRQGLLQCRADAVFIMPTIADMQYAVDKPFDYSERLRQLAGVVREQGAEPVFQTPPVPMAEGHESIQPLHQLADLVREVAIVEGVPLIDHAEFWQEQGLSNWWSDDKTMITAAGQRALSMLFFSELDLFDRSSQLCSKLQSTWNDSTPSIPQSKTVHT</sequence>
<accession>A0A5C5XIJ1</accession>
<gene>
    <name evidence="3" type="ORF">Pan54_35660</name>
</gene>
<dbReference type="Proteomes" id="UP000316095">
    <property type="component" value="Unassembled WGS sequence"/>
</dbReference>
<dbReference type="Pfam" id="PF13472">
    <property type="entry name" value="Lipase_GDSL_2"/>
    <property type="match status" value="1"/>
</dbReference>
<dbReference type="Gene3D" id="3.40.50.1110">
    <property type="entry name" value="SGNH hydrolase"/>
    <property type="match status" value="1"/>
</dbReference>
<dbReference type="EMBL" id="SJPG01000001">
    <property type="protein sequence ID" value="TWT62820.1"/>
    <property type="molecule type" value="Genomic_DNA"/>
</dbReference>
<reference evidence="3 4" key="1">
    <citation type="submission" date="2019-02" db="EMBL/GenBank/DDBJ databases">
        <title>Deep-cultivation of Planctomycetes and their phenomic and genomic characterization uncovers novel biology.</title>
        <authorList>
            <person name="Wiegand S."/>
            <person name="Jogler M."/>
            <person name="Boedeker C."/>
            <person name="Pinto D."/>
            <person name="Vollmers J."/>
            <person name="Rivas-Marin E."/>
            <person name="Kohn T."/>
            <person name="Peeters S.H."/>
            <person name="Heuer A."/>
            <person name="Rast P."/>
            <person name="Oberbeckmann S."/>
            <person name="Bunk B."/>
            <person name="Jeske O."/>
            <person name="Meyerdierks A."/>
            <person name="Storesund J.E."/>
            <person name="Kallscheuer N."/>
            <person name="Luecker S."/>
            <person name="Lage O.M."/>
            <person name="Pohl T."/>
            <person name="Merkel B.J."/>
            <person name="Hornburger P."/>
            <person name="Mueller R.-W."/>
            <person name="Bruemmer F."/>
            <person name="Labrenz M."/>
            <person name="Spormann A.M."/>
            <person name="Op Den Camp H."/>
            <person name="Overmann J."/>
            <person name="Amann R."/>
            <person name="Jetten M.S.M."/>
            <person name="Mascher T."/>
            <person name="Medema M.H."/>
            <person name="Devos D.P."/>
            <person name="Kaster A.-K."/>
            <person name="Ovreas L."/>
            <person name="Rohde M."/>
            <person name="Galperin M.Y."/>
            <person name="Jogler C."/>
        </authorList>
    </citation>
    <scope>NUCLEOTIDE SEQUENCE [LARGE SCALE GENOMIC DNA]</scope>
    <source>
        <strain evidence="3 4">Pan54</strain>
    </source>
</reference>
<organism evidence="3 4">
    <name type="scientific">Rubinisphaera italica</name>
    <dbReference type="NCBI Taxonomy" id="2527969"/>
    <lineage>
        <taxon>Bacteria</taxon>
        <taxon>Pseudomonadati</taxon>
        <taxon>Planctomycetota</taxon>
        <taxon>Planctomycetia</taxon>
        <taxon>Planctomycetales</taxon>
        <taxon>Planctomycetaceae</taxon>
        <taxon>Rubinisphaera</taxon>
    </lineage>
</organism>
<dbReference type="InterPro" id="IPR013830">
    <property type="entry name" value="SGNH_hydro"/>
</dbReference>
<dbReference type="SUPFAM" id="SSF52266">
    <property type="entry name" value="SGNH hydrolase"/>
    <property type="match status" value="1"/>
</dbReference>
<name>A0A5C5XIJ1_9PLAN</name>
<evidence type="ECO:0000256" key="1">
    <source>
        <dbReference type="SAM" id="MobiDB-lite"/>
    </source>
</evidence>
<evidence type="ECO:0000313" key="3">
    <source>
        <dbReference type="EMBL" id="TWT62820.1"/>
    </source>
</evidence>
<feature type="region of interest" description="Disordered" evidence="1">
    <location>
        <begin position="86"/>
        <end position="142"/>
    </location>
</feature>
<keyword evidence="4" id="KW-1185">Reference proteome</keyword>
<evidence type="ECO:0000313" key="4">
    <source>
        <dbReference type="Proteomes" id="UP000316095"/>
    </source>
</evidence>
<feature type="domain" description="SGNH hydrolase-type esterase" evidence="2">
    <location>
        <begin position="183"/>
        <end position="352"/>
    </location>
</feature>
<dbReference type="CDD" id="cd00229">
    <property type="entry name" value="SGNH_hydrolase"/>
    <property type="match status" value="1"/>
</dbReference>
<comment type="caution">
    <text evidence="3">The sequence shown here is derived from an EMBL/GenBank/DDBJ whole genome shotgun (WGS) entry which is preliminary data.</text>
</comment>
<proteinExistence type="predicted"/>
<dbReference type="GO" id="GO:0016788">
    <property type="term" value="F:hydrolase activity, acting on ester bonds"/>
    <property type="evidence" value="ECO:0007669"/>
    <property type="project" value="UniProtKB-ARBA"/>
</dbReference>
<feature type="compositionally biased region" description="Polar residues" evidence="1">
    <location>
        <begin position="96"/>
        <end position="110"/>
    </location>
</feature>
<dbReference type="InterPro" id="IPR036514">
    <property type="entry name" value="SGNH_hydro_sf"/>
</dbReference>